<dbReference type="GO" id="GO:0006355">
    <property type="term" value="P:regulation of DNA-templated transcription"/>
    <property type="evidence" value="ECO:0007669"/>
    <property type="project" value="UniProtKB-ARBA"/>
</dbReference>
<dbReference type="Gene3D" id="3.40.50.2300">
    <property type="match status" value="1"/>
</dbReference>
<evidence type="ECO:0000256" key="6">
    <source>
        <dbReference type="ARBA" id="ARBA00023125"/>
    </source>
</evidence>
<keyword evidence="7" id="KW-0804">Transcription</keyword>
<feature type="DNA-binding region" description="OmpR/PhoB-type" evidence="10">
    <location>
        <begin position="130"/>
        <end position="229"/>
    </location>
</feature>
<protein>
    <recommendedName>
        <fullName evidence="8">Response regulator ArlR</fullName>
    </recommendedName>
</protein>
<evidence type="ECO:0000259" key="11">
    <source>
        <dbReference type="PROSITE" id="PS50110"/>
    </source>
</evidence>
<evidence type="ECO:0000256" key="4">
    <source>
        <dbReference type="ARBA" id="ARBA00023012"/>
    </source>
</evidence>
<dbReference type="PROSITE" id="PS51755">
    <property type="entry name" value="OMPR_PHOB"/>
    <property type="match status" value="1"/>
</dbReference>
<reference evidence="13 14" key="1">
    <citation type="submission" date="2016-01" db="EMBL/GenBank/DDBJ databases">
        <authorList>
            <person name="Mitreva M."/>
            <person name="Pepin K.H."/>
            <person name="Mihindukulasuriya K.A."/>
            <person name="Fulton R."/>
            <person name="Fronick C."/>
            <person name="O'Laughlin M."/>
            <person name="Miner T."/>
            <person name="Herter B."/>
            <person name="Rosa B.A."/>
            <person name="Cordes M."/>
            <person name="Tomlinson C."/>
            <person name="Wollam A."/>
            <person name="Palsikar V.B."/>
            <person name="Mardis E.R."/>
            <person name="Wilson R.K."/>
        </authorList>
    </citation>
    <scope>NUCLEOTIDE SEQUENCE [LARGE SCALE GENOMIC DNA]</scope>
    <source>
        <strain evidence="13 14">MJR7738</strain>
    </source>
</reference>
<evidence type="ECO:0000256" key="5">
    <source>
        <dbReference type="ARBA" id="ARBA00023015"/>
    </source>
</evidence>
<comment type="caution">
    <text evidence="13">The sequence shown here is derived from an EMBL/GenBank/DDBJ whole genome shotgun (WGS) entry which is preliminary data.</text>
</comment>
<keyword evidence="2" id="KW-0963">Cytoplasm</keyword>
<evidence type="ECO:0000313" key="14">
    <source>
        <dbReference type="Proteomes" id="UP000070063"/>
    </source>
</evidence>
<evidence type="ECO:0000256" key="3">
    <source>
        <dbReference type="ARBA" id="ARBA00022553"/>
    </source>
</evidence>
<feature type="modified residue" description="4-aspartylphosphate" evidence="9">
    <location>
        <position position="62"/>
    </location>
</feature>
<evidence type="ECO:0000256" key="7">
    <source>
        <dbReference type="ARBA" id="ARBA00023163"/>
    </source>
</evidence>
<dbReference type="SUPFAM" id="SSF52172">
    <property type="entry name" value="CheY-like"/>
    <property type="match status" value="1"/>
</dbReference>
<dbReference type="AlphaFoldDB" id="A0ABD4EFA1"/>
<dbReference type="SMART" id="SM00448">
    <property type="entry name" value="REC"/>
    <property type="match status" value="1"/>
</dbReference>
<dbReference type="SMART" id="SM00862">
    <property type="entry name" value="Trans_reg_C"/>
    <property type="match status" value="1"/>
</dbReference>
<dbReference type="Gene3D" id="1.10.10.10">
    <property type="entry name" value="Winged helix-like DNA-binding domain superfamily/Winged helix DNA-binding domain"/>
    <property type="match status" value="1"/>
</dbReference>
<organism evidence="13 14">
    <name type="scientific">Staphylococcus lugdunensis</name>
    <dbReference type="NCBI Taxonomy" id="28035"/>
    <lineage>
        <taxon>Bacteria</taxon>
        <taxon>Bacillati</taxon>
        <taxon>Bacillota</taxon>
        <taxon>Bacilli</taxon>
        <taxon>Bacillales</taxon>
        <taxon>Staphylococcaceae</taxon>
        <taxon>Staphylococcus</taxon>
    </lineage>
</organism>
<proteinExistence type="predicted"/>
<evidence type="ECO:0000256" key="9">
    <source>
        <dbReference type="PROSITE-ProRule" id="PRU00169"/>
    </source>
</evidence>
<name>A0ABD4EFA1_STALU</name>
<evidence type="ECO:0000313" key="13">
    <source>
        <dbReference type="EMBL" id="KXA38271.1"/>
    </source>
</evidence>
<accession>A0ABD4EFA1</accession>
<dbReference type="InterPro" id="IPR016032">
    <property type="entry name" value="Sig_transdc_resp-reg_C-effctor"/>
</dbReference>
<keyword evidence="5" id="KW-0805">Transcription regulation</keyword>
<dbReference type="InterPro" id="IPR036388">
    <property type="entry name" value="WH-like_DNA-bd_sf"/>
</dbReference>
<dbReference type="GO" id="GO:0005737">
    <property type="term" value="C:cytoplasm"/>
    <property type="evidence" value="ECO:0007669"/>
    <property type="project" value="UniProtKB-SubCell"/>
</dbReference>
<dbReference type="PANTHER" id="PTHR48111:SF22">
    <property type="entry name" value="REGULATOR OF RPOS"/>
    <property type="match status" value="1"/>
</dbReference>
<dbReference type="Proteomes" id="UP000070063">
    <property type="component" value="Unassembled WGS sequence"/>
</dbReference>
<keyword evidence="6 10" id="KW-0238">DNA-binding</keyword>
<dbReference type="SUPFAM" id="SSF46894">
    <property type="entry name" value="C-terminal effector domain of the bipartite response regulators"/>
    <property type="match status" value="1"/>
</dbReference>
<feature type="domain" description="Response regulatory" evidence="11">
    <location>
        <begin position="12"/>
        <end position="125"/>
    </location>
</feature>
<evidence type="ECO:0000256" key="2">
    <source>
        <dbReference type="ARBA" id="ARBA00022490"/>
    </source>
</evidence>
<evidence type="ECO:0000259" key="12">
    <source>
        <dbReference type="PROSITE" id="PS51755"/>
    </source>
</evidence>
<dbReference type="Pfam" id="PF00072">
    <property type="entry name" value="Response_reg"/>
    <property type="match status" value="1"/>
</dbReference>
<evidence type="ECO:0000256" key="10">
    <source>
        <dbReference type="PROSITE-ProRule" id="PRU01091"/>
    </source>
</evidence>
<dbReference type="PANTHER" id="PTHR48111">
    <property type="entry name" value="REGULATOR OF RPOS"/>
    <property type="match status" value="1"/>
</dbReference>
<dbReference type="InterPro" id="IPR001867">
    <property type="entry name" value="OmpR/PhoB-type_DNA-bd"/>
</dbReference>
<dbReference type="PROSITE" id="PS50110">
    <property type="entry name" value="RESPONSE_REGULATORY"/>
    <property type="match status" value="1"/>
</dbReference>
<dbReference type="GO" id="GO:0003677">
    <property type="term" value="F:DNA binding"/>
    <property type="evidence" value="ECO:0007669"/>
    <property type="project" value="UniProtKB-UniRule"/>
</dbReference>
<comment type="subcellular location">
    <subcellularLocation>
        <location evidence="1">Cytoplasm</location>
    </subcellularLocation>
</comment>
<keyword evidence="4" id="KW-0902">Two-component regulatory system</keyword>
<dbReference type="FunFam" id="1.10.10.10:FF:000018">
    <property type="entry name" value="DNA-binding response regulator ResD"/>
    <property type="match status" value="1"/>
</dbReference>
<evidence type="ECO:0000256" key="8">
    <source>
        <dbReference type="ARBA" id="ARBA00040161"/>
    </source>
</evidence>
<keyword evidence="3 9" id="KW-0597">Phosphoprotein</keyword>
<dbReference type="Pfam" id="PF00486">
    <property type="entry name" value="Trans_reg_C"/>
    <property type="match status" value="1"/>
</dbReference>
<feature type="domain" description="OmpR/PhoB-type" evidence="12">
    <location>
        <begin position="130"/>
        <end position="229"/>
    </location>
</feature>
<sequence length="233" mass="27326">MIECEVLYMTIDVLIVEDDKDINELMKLSLTTKGIKQIKVAYDIDHAKTLLHDFNFQVVLLDLNLHAEDGYQLLKYIDLSVTNVIVVTAKDTNLDVYKGFEKGAVDYIKKPFDPMELYYRVSLHLHSDACTTYHYDYLDIDFNSMDVQVNGHSVPLTAREYDLLIYFIRHKNQVLTKQQLYEHVWGYDTGVDDNTLMVHIRTLRKKIERQPNQPTFIQTVRGKGYIYKEDAYE</sequence>
<dbReference type="InterPro" id="IPR001789">
    <property type="entry name" value="Sig_transdc_resp-reg_receiver"/>
</dbReference>
<evidence type="ECO:0000256" key="1">
    <source>
        <dbReference type="ARBA" id="ARBA00004496"/>
    </source>
</evidence>
<dbReference type="CDD" id="cd00383">
    <property type="entry name" value="trans_reg_C"/>
    <property type="match status" value="1"/>
</dbReference>
<dbReference type="InterPro" id="IPR011006">
    <property type="entry name" value="CheY-like_superfamily"/>
</dbReference>
<dbReference type="GO" id="GO:0000160">
    <property type="term" value="P:phosphorelay signal transduction system"/>
    <property type="evidence" value="ECO:0007669"/>
    <property type="project" value="UniProtKB-KW"/>
</dbReference>
<gene>
    <name evidence="13" type="ORF">HMPREF3225_01310</name>
</gene>
<dbReference type="EMBL" id="LRQI01000053">
    <property type="protein sequence ID" value="KXA38271.1"/>
    <property type="molecule type" value="Genomic_DNA"/>
</dbReference>
<dbReference type="InterPro" id="IPR039420">
    <property type="entry name" value="WalR-like"/>
</dbReference>